<dbReference type="InterPro" id="IPR034660">
    <property type="entry name" value="DinB/YfiT-like"/>
</dbReference>
<name>A0A5B1LH74_9ACTN</name>
<gene>
    <name evidence="1" type="ORF">F0U44_10955</name>
</gene>
<dbReference type="Proteomes" id="UP000325003">
    <property type="component" value="Unassembled WGS sequence"/>
</dbReference>
<comment type="caution">
    <text evidence="1">The sequence shown here is derived from an EMBL/GenBank/DDBJ whole genome shotgun (WGS) entry which is preliminary data.</text>
</comment>
<reference evidence="1 2" key="2">
    <citation type="submission" date="2019-09" db="EMBL/GenBank/DDBJ databases">
        <authorList>
            <person name="Jin C."/>
        </authorList>
    </citation>
    <scope>NUCLEOTIDE SEQUENCE [LARGE SCALE GENOMIC DNA]</scope>
    <source>
        <strain evidence="1 2">BN130099</strain>
    </source>
</reference>
<protein>
    <submittedName>
        <fullName evidence="1">DinB family protein</fullName>
    </submittedName>
</protein>
<dbReference type="AlphaFoldDB" id="A0A5B1LH74"/>
<keyword evidence="2" id="KW-1185">Reference proteome</keyword>
<dbReference type="InterPro" id="IPR007061">
    <property type="entry name" value="MST-like"/>
</dbReference>
<dbReference type="RefSeq" id="WP_149728317.1">
    <property type="nucleotide sequence ID" value="NZ_VUJV01000003.1"/>
</dbReference>
<sequence>MDPDGRNHPPLAGDEVTTLRAFLDYHRDTLRWKVEGLTQAQQAQRLEPSTMTLGGMMKHLALVESSWFEVVLGGGDYMPPFDGIDWEKDQDWDWDSAVEDTPEQLRALFDEAVTRADRVIDEAVASPSGLDTLSARPSRRSGNPYSLRWILLHMIEEYARHNGHADLIRESIDGLTGD</sequence>
<dbReference type="Pfam" id="PF04978">
    <property type="entry name" value="MST"/>
    <property type="match status" value="1"/>
</dbReference>
<accession>A0A5B1LH74</accession>
<dbReference type="Gene3D" id="1.20.120.450">
    <property type="entry name" value="dinb family like domain"/>
    <property type="match status" value="1"/>
</dbReference>
<dbReference type="SUPFAM" id="SSF109854">
    <property type="entry name" value="DinB/YfiT-like putative metalloenzymes"/>
    <property type="match status" value="1"/>
</dbReference>
<proteinExistence type="predicted"/>
<reference evidence="1 2" key="1">
    <citation type="submission" date="2019-09" db="EMBL/GenBank/DDBJ databases">
        <title>Nocardioides panacisoli sp. nov., isolated from the soil of a ginseng field.</title>
        <authorList>
            <person name="Cho C."/>
        </authorList>
    </citation>
    <scope>NUCLEOTIDE SEQUENCE [LARGE SCALE GENOMIC DNA]</scope>
    <source>
        <strain evidence="1 2">BN130099</strain>
    </source>
</reference>
<evidence type="ECO:0000313" key="2">
    <source>
        <dbReference type="Proteomes" id="UP000325003"/>
    </source>
</evidence>
<organism evidence="1 2">
    <name type="scientific">Nocardioides humilatus</name>
    <dbReference type="NCBI Taxonomy" id="2607660"/>
    <lineage>
        <taxon>Bacteria</taxon>
        <taxon>Bacillati</taxon>
        <taxon>Actinomycetota</taxon>
        <taxon>Actinomycetes</taxon>
        <taxon>Propionibacteriales</taxon>
        <taxon>Nocardioidaceae</taxon>
        <taxon>Nocardioides</taxon>
    </lineage>
</organism>
<evidence type="ECO:0000313" key="1">
    <source>
        <dbReference type="EMBL" id="KAA1418977.1"/>
    </source>
</evidence>
<dbReference type="EMBL" id="VUJV01000003">
    <property type="protein sequence ID" value="KAA1418977.1"/>
    <property type="molecule type" value="Genomic_DNA"/>
</dbReference>